<evidence type="ECO:0000313" key="2">
    <source>
        <dbReference type="EMBL" id="NIZ59517.1"/>
    </source>
</evidence>
<gene>
    <name evidence="2" type="ORF">DL239_00845</name>
</gene>
<name>A0ABX0W4H2_9RHOB</name>
<reference evidence="2 3" key="1">
    <citation type="submission" date="2018-05" db="EMBL/GenBank/DDBJ databases">
        <authorList>
            <person name="Zhang Y.-J."/>
        </authorList>
    </citation>
    <scope>NUCLEOTIDE SEQUENCE [LARGE SCALE GENOMIC DNA]</scope>
    <source>
        <strain evidence="2 3">CY04</strain>
    </source>
</reference>
<keyword evidence="1" id="KW-1133">Transmembrane helix</keyword>
<evidence type="ECO:0000256" key="1">
    <source>
        <dbReference type="SAM" id="Phobius"/>
    </source>
</evidence>
<evidence type="ECO:0000313" key="3">
    <source>
        <dbReference type="Proteomes" id="UP001429564"/>
    </source>
</evidence>
<keyword evidence="1" id="KW-0812">Transmembrane</keyword>
<keyword evidence="1" id="KW-0472">Membrane</keyword>
<protein>
    <recommendedName>
        <fullName evidence="4">Toxin CptA</fullName>
    </recommendedName>
</protein>
<comment type="caution">
    <text evidence="2">The sequence shown here is derived from an EMBL/GenBank/DDBJ whole genome shotgun (WGS) entry which is preliminary data.</text>
</comment>
<proteinExistence type="predicted"/>
<keyword evidence="3" id="KW-1185">Reference proteome</keyword>
<sequence length="145" mass="17109">MPVTETYQFSRSSRTPQMVVTLGMLYTVLILLFFSLDAAWWIVSILALPTIPAVWDCWRNTHSGLTLNSDQIEWYSGRRTDNLPLEQIDRASFNTRFDFSVRITLILKNGRKLYLPSQVIPPRRQLEPELQERGIPTKRYHFRFF</sequence>
<feature type="transmembrane region" description="Helical" evidence="1">
    <location>
        <begin position="20"/>
        <end position="43"/>
    </location>
</feature>
<accession>A0ABX0W4H2</accession>
<dbReference type="Proteomes" id="UP001429564">
    <property type="component" value="Unassembled WGS sequence"/>
</dbReference>
<evidence type="ECO:0008006" key="4">
    <source>
        <dbReference type="Google" id="ProtNLM"/>
    </source>
</evidence>
<dbReference type="EMBL" id="QHLQ01000001">
    <property type="protein sequence ID" value="NIZ59517.1"/>
    <property type="molecule type" value="Genomic_DNA"/>
</dbReference>
<organism evidence="2 3">
    <name type="scientific">Parasedimentitalea denitrificans</name>
    <dbReference type="NCBI Taxonomy" id="2211118"/>
    <lineage>
        <taxon>Bacteria</taxon>
        <taxon>Pseudomonadati</taxon>
        <taxon>Pseudomonadota</taxon>
        <taxon>Alphaproteobacteria</taxon>
        <taxon>Rhodobacterales</taxon>
        <taxon>Paracoccaceae</taxon>
        <taxon>Parasedimentitalea</taxon>
    </lineage>
</organism>